<dbReference type="PANTHER" id="PTHR37303">
    <property type="entry name" value="EXPORTED PROTEIN-RELATED"/>
    <property type="match status" value="1"/>
</dbReference>
<dbReference type="Proteomes" id="UP000482543">
    <property type="component" value="Unassembled WGS sequence"/>
</dbReference>
<accession>A0A8I0L6X6</accession>
<evidence type="ECO:0000313" key="3">
    <source>
        <dbReference type="Proteomes" id="UP000482543"/>
    </source>
</evidence>
<dbReference type="InterPro" id="IPR054845">
    <property type="entry name" value="Exosporium_prot_C"/>
</dbReference>
<evidence type="ECO:0000313" key="2">
    <source>
        <dbReference type="EMBL" id="NFI20556.1"/>
    </source>
</evidence>
<gene>
    <name evidence="2" type="ORF">FC964_04015</name>
</gene>
<dbReference type="OrthoDB" id="2381017at2"/>
<dbReference type="AlphaFoldDB" id="A0A8I0L6X6"/>
<dbReference type="InterPro" id="IPR039286">
    <property type="entry name" value="CsxC"/>
</dbReference>
<organism evidence="2 3">
    <name type="scientific">Clostridium botulinum</name>
    <dbReference type="NCBI Taxonomy" id="1491"/>
    <lineage>
        <taxon>Bacteria</taxon>
        <taxon>Bacillati</taxon>
        <taxon>Bacillota</taxon>
        <taxon>Clostridia</taxon>
        <taxon>Eubacteriales</taxon>
        <taxon>Clostridiaceae</taxon>
        <taxon>Clostridium</taxon>
    </lineage>
</organism>
<dbReference type="OMA" id="VAANFYE"/>
<name>A0A8I0L6X6_CLOBO</name>
<dbReference type="GO" id="GO:0043592">
    <property type="term" value="C:exosporium"/>
    <property type="evidence" value="ECO:0007669"/>
    <property type="project" value="InterPro"/>
</dbReference>
<reference evidence="2 3" key="1">
    <citation type="submission" date="2019-04" db="EMBL/GenBank/DDBJ databases">
        <title>Genome sequencing of Clostridium botulinum Groups I-IV and Clostridium butyricum.</title>
        <authorList>
            <person name="Brunt J."/>
            <person name="Van Vliet A.H.M."/>
            <person name="Stringer S.C."/>
            <person name="Carter A.T."/>
            <person name="Peck M.W."/>
        </authorList>
    </citation>
    <scope>NUCLEOTIDE SEQUENCE [LARGE SCALE GENOMIC DNA]</scope>
    <source>
        <strain evidence="2 3">IFR 15/034</strain>
    </source>
</reference>
<dbReference type="EMBL" id="SWRJ01000001">
    <property type="protein sequence ID" value="NFI20556.1"/>
    <property type="molecule type" value="Genomic_DNA"/>
</dbReference>
<dbReference type="PANTHER" id="PTHR37303:SF2">
    <property type="entry name" value="DUF3794 DOMAIN-CONTAINING PROTEIN"/>
    <property type="match status" value="1"/>
</dbReference>
<dbReference type="Pfam" id="PF25250">
    <property type="entry name" value="DUF7852"/>
    <property type="match status" value="1"/>
</dbReference>
<dbReference type="RefSeq" id="WP_011986229.1">
    <property type="nucleotide sequence ID" value="NZ_CABMIC010000009.1"/>
</dbReference>
<sequence length="305" mass="35264">MMSMEEMRDCHDRNMSFDKGHGNDCHEHHHNECHEHHHNECHEHSHNECHEHSHKDCGKVLESKTVPMCEGTNLTPQTVRRPVVAKIPVVLAEKEIQIDVESKTRLKEKFLEIKRIKKDVFLTQCELIPRAGVIENGVPRTAKLFISGFIRKNIEFATADCIKDDVVSGEIKHTTEKIPFTCVTEVRYITPPVLANRERQREMELFCSERQCEQECNCEEEKLGRLTCQEFLEDSITLVEKPFCELLGARIFEADIQRKPCFEKGVKVFDELVEKMVVFIRVKVLQLQQVTVGDPNNGSEDGCRK</sequence>
<evidence type="ECO:0000259" key="1">
    <source>
        <dbReference type="Pfam" id="PF25250"/>
    </source>
</evidence>
<proteinExistence type="predicted"/>
<protein>
    <recommendedName>
        <fullName evidence="1">DUF7852 domain-containing protein</fullName>
    </recommendedName>
</protein>
<feature type="domain" description="DUF7852" evidence="1">
    <location>
        <begin position="40"/>
        <end position="161"/>
    </location>
</feature>
<dbReference type="InterPro" id="IPR057174">
    <property type="entry name" value="DUF7852"/>
</dbReference>
<dbReference type="NCBIfam" id="NF045794">
    <property type="entry name" value="CsxC_fam"/>
    <property type="match status" value="1"/>
</dbReference>
<comment type="caution">
    <text evidence="2">The sequence shown here is derived from an EMBL/GenBank/DDBJ whole genome shotgun (WGS) entry which is preliminary data.</text>
</comment>
<dbReference type="GeneID" id="5185465"/>